<dbReference type="Pfam" id="PF00400">
    <property type="entry name" value="WD40"/>
    <property type="match status" value="9"/>
</dbReference>
<dbReference type="GO" id="GO:0006888">
    <property type="term" value="P:endoplasmic reticulum to Golgi vesicle-mediated transport"/>
    <property type="evidence" value="ECO:0007669"/>
    <property type="project" value="TreeGrafter"/>
</dbReference>
<dbReference type="GO" id="GO:0006886">
    <property type="term" value="P:intracellular protein transport"/>
    <property type="evidence" value="ECO:0007669"/>
    <property type="project" value="InterPro"/>
</dbReference>
<comment type="subunit">
    <text evidence="4">Oligomeric complex that consists of at least the alpha, beta, beta', gamma, delta, epsilon and zeta subunits.</text>
</comment>
<evidence type="ECO:0000256" key="6">
    <source>
        <dbReference type="ARBA" id="ARBA00022490"/>
    </source>
</evidence>
<dbReference type="InterPro" id="IPR001680">
    <property type="entry name" value="WD40_rpt"/>
</dbReference>
<keyword evidence="10" id="KW-0653">Protein transport</keyword>
<dbReference type="Proteomes" id="UP000585474">
    <property type="component" value="Unassembled WGS sequence"/>
</dbReference>
<evidence type="ECO:0000256" key="3">
    <source>
        <dbReference type="ARBA" id="ARBA00010844"/>
    </source>
</evidence>
<evidence type="ECO:0000256" key="2">
    <source>
        <dbReference type="ARBA" id="ARBA00004347"/>
    </source>
</evidence>
<feature type="domain" description="COPA/B second beta-propeller" evidence="18">
    <location>
        <begin position="663"/>
        <end position="785"/>
    </location>
</feature>
<feature type="repeat" description="WD" evidence="16">
    <location>
        <begin position="47"/>
        <end position="79"/>
    </location>
</feature>
<feature type="repeat" description="WD" evidence="16">
    <location>
        <begin position="133"/>
        <end position="176"/>
    </location>
</feature>
<evidence type="ECO:0000256" key="11">
    <source>
        <dbReference type="ARBA" id="ARBA00023034"/>
    </source>
</evidence>
<dbReference type="InterPro" id="IPR006692">
    <property type="entry name" value="Beta-prop_COPA/B_2nd"/>
</dbReference>
<feature type="compositionally biased region" description="Polar residues" evidence="17">
    <location>
        <begin position="1088"/>
        <end position="1097"/>
    </location>
</feature>
<organism evidence="20 21">
    <name type="scientific">Actinidia rufa</name>
    <dbReference type="NCBI Taxonomy" id="165716"/>
    <lineage>
        <taxon>Eukaryota</taxon>
        <taxon>Viridiplantae</taxon>
        <taxon>Streptophyta</taxon>
        <taxon>Embryophyta</taxon>
        <taxon>Tracheophyta</taxon>
        <taxon>Spermatophyta</taxon>
        <taxon>Magnoliopsida</taxon>
        <taxon>eudicotyledons</taxon>
        <taxon>Gunneridae</taxon>
        <taxon>Pentapetalae</taxon>
        <taxon>asterids</taxon>
        <taxon>Ericales</taxon>
        <taxon>Actinidiaceae</taxon>
        <taxon>Actinidia</taxon>
    </lineage>
</organism>
<dbReference type="SUPFAM" id="SSF63829">
    <property type="entry name" value="Calcium-dependent phosphotriesterase"/>
    <property type="match status" value="1"/>
</dbReference>
<dbReference type="InterPro" id="IPR020472">
    <property type="entry name" value="WD40_PAC1"/>
</dbReference>
<keyword evidence="6" id="KW-0963">Cytoplasm</keyword>
<dbReference type="SUPFAM" id="SSF50978">
    <property type="entry name" value="WD40 repeat-like"/>
    <property type="match status" value="2"/>
</dbReference>
<feature type="repeat" description="WD" evidence="16">
    <location>
        <begin position="391"/>
        <end position="433"/>
    </location>
</feature>
<dbReference type="Gene3D" id="2.130.10.10">
    <property type="entry name" value="YVTN repeat-like/Quinoprotein amine dehydrogenase"/>
    <property type="match status" value="2"/>
</dbReference>
<evidence type="ECO:0000256" key="7">
    <source>
        <dbReference type="ARBA" id="ARBA00022574"/>
    </source>
</evidence>
<evidence type="ECO:0000256" key="1">
    <source>
        <dbReference type="ARBA" id="ARBA00004255"/>
    </source>
</evidence>
<keyword evidence="21" id="KW-1185">Reference proteome</keyword>
<keyword evidence="5" id="KW-0813">Transport</keyword>
<dbReference type="FunFam" id="2.130.10.10:FF:000016">
    <property type="entry name" value="Coatomer alpha subunit, putative"/>
    <property type="match status" value="1"/>
</dbReference>
<dbReference type="InterPro" id="IPR015943">
    <property type="entry name" value="WD40/YVTN_repeat-like_dom_sf"/>
</dbReference>
<dbReference type="InterPro" id="IPR056176">
    <property type="entry name" value="TPR_COPA_B"/>
</dbReference>
<keyword evidence="13" id="KW-0968">Cytoplasmic vesicle</keyword>
<evidence type="ECO:0000259" key="18">
    <source>
        <dbReference type="Pfam" id="PF04053"/>
    </source>
</evidence>
<keyword evidence="12" id="KW-0472">Membrane</keyword>
<proteinExistence type="inferred from homology"/>
<evidence type="ECO:0000256" key="14">
    <source>
        <dbReference type="ARBA" id="ARBA00025536"/>
    </source>
</evidence>
<dbReference type="InterPro" id="IPR050844">
    <property type="entry name" value="Coatomer_complex_subunit"/>
</dbReference>
<dbReference type="PROSITE" id="PS50082">
    <property type="entry name" value="WD_REPEATS_2"/>
    <property type="match status" value="8"/>
</dbReference>
<dbReference type="OrthoDB" id="10261470at2759"/>
<dbReference type="GO" id="GO:0005198">
    <property type="term" value="F:structural molecule activity"/>
    <property type="evidence" value="ECO:0007669"/>
    <property type="project" value="InterPro"/>
</dbReference>
<feature type="repeat" description="WD" evidence="16">
    <location>
        <begin position="434"/>
        <end position="477"/>
    </location>
</feature>
<evidence type="ECO:0000256" key="8">
    <source>
        <dbReference type="ARBA" id="ARBA00022737"/>
    </source>
</evidence>
<evidence type="ECO:0000256" key="4">
    <source>
        <dbReference type="ARBA" id="ARBA00011775"/>
    </source>
</evidence>
<dbReference type="PROSITE" id="PS50294">
    <property type="entry name" value="WD_REPEATS_REGION"/>
    <property type="match status" value="7"/>
</dbReference>
<comment type="subcellular location">
    <subcellularLocation>
        <location evidence="2">Cytoplasmic vesicle</location>
        <location evidence="2">COPI-coated vesicle membrane</location>
        <topology evidence="2">Peripheral membrane protein</topology>
        <orientation evidence="2">Cytoplasmic side</orientation>
    </subcellularLocation>
    <subcellularLocation>
        <location evidence="1">Golgi apparatus membrane</location>
        <topology evidence="1">Peripheral membrane protein</topology>
        <orientation evidence="1">Cytoplasmic side</orientation>
    </subcellularLocation>
</comment>
<dbReference type="PANTHER" id="PTHR19876:SF2">
    <property type="entry name" value="COATOMER SUBUNIT BETA"/>
    <property type="match status" value="1"/>
</dbReference>
<evidence type="ECO:0000313" key="20">
    <source>
        <dbReference type="EMBL" id="GFZ07995.1"/>
    </source>
</evidence>
<feature type="domain" description="COPA/B TPR" evidence="19">
    <location>
        <begin position="802"/>
        <end position="970"/>
    </location>
</feature>
<evidence type="ECO:0000256" key="5">
    <source>
        <dbReference type="ARBA" id="ARBA00022448"/>
    </source>
</evidence>
<dbReference type="FunFam" id="1.25.40.470:FF:000001">
    <property type="entry name" value="Coatomer subunit beta"/>
    <property type="match status" value="1"/>
</dbReference>
<reference evidence="20 21" key="1">
    <citation type="submission" date="2019-07" db="EMBL/GenBank/DDBJ databases">
        <title>De Novo Assembly of kiwifruit Actinidia rufa.</title>
        <authorList>
            <person name="Sugita-Konishi S."/>
            <person name="Sato K."/>
            <person name="Mori E."/>
            <person name="Abe Y."/>
            <person name="Kisaki G."/>
            <person name="Hamano K."/>
            <person name="Suezawa K."/>
            <person name="Otani M."/>
            <person name="Fukuda T."/>
            <person name="Manabe T."/>
            <person name="Gomi K."/>
            <person name="Tabuchi M."/>
            <person name="Akimitsu K."/>
            <person name="Kataoka I."/>
        </authorList>
    </citation>
    <scope>NUCLEOTIDE SEQUENCE [LARGE SCALE GENOMIC DNA]</scope>
    <source>
        <strain evidence="21">cv. Fuchu</strain>
    </source>
</reference>
<keyword evidence="9" id="KW-0931">ER-Golgi transport</keyword>
<dbReference type="Pfam" id="PF04053">
    <property type="entry name" value="B-prop_COPA_B_2nd"/>
    <property type="match status" value="1"/>
</dbReference>
<dbReference type="EMBL" id="BJWL01000019">
    <property type="protein sequence ID" value="GFZ07995.1"/>
    <property type="molecule type" value="Genomic_DNA"/>
</dbReference>
<dbReference type="CDD" id="cd22947">
    <property type="entry name" value="Coatomer_WDAD_beta-like"/>
    <property type="match status" value="1"/>
</dbReference>
<comment type="similarity">
    <text evidence="3">Belongs to the WD repeat COPB2 family.</text>
</comment>
<dbReference type="PRINTS" id="PR00320">
    <property type="entry name" value="GPROTEINBRPT"/>
</dbReference>
<dbReference type="GO" id="GO:0000139">
    <property type="term" value="C:Golgi membrane"/>
    <property type="evidence" value="ECO:0007669"/>
    <property type="project" value="UniProtKB-SubCell"/>
</dbReference>
<keyword evidence="8" id="KW-0677">Repeat</keyword>
<feature type="repeat" description="WD" evidence="16">
    <location>
        <begin position="348"/>
        <end position="380"/>
    </location>
</feature>
<dbReference type="CDD" id="cd00200">
    <property type="entry name" value="WD40"/>
    <property type="match status" value="1"/>
</dbReference>
<feature type="compositionally biased region" description="Acidic residues" evidence="17">
    <location>
        <begin position="1046"/>
        <end position="1062"/>
    </location>
</feature>
<evidence type="ECO:0000259" key="19">
    <source>
        <dbReference type="Pfam" id="PF23953"/>
    </source>
</evidence>
<keyword evidence="7 16" id="KW-0853">WD repeat</keyword>
<accession>A0A7J0GB02</accession>
<dbReference type="GO" id="GO:0006891">
    <property type="term" value="P:intra-Golgi vesicle-mediated transport"/>
    <property type="evidence" value="ECO:0007669"/>
    <property type="project" value="TreeGrafter"/>
</dbReference>
<dbReference type="AlphaFoldDB" id="A0A7J0GB02"/>
<evidence type="ECO:0000313" key="21">
    <source>
        <dbReference type="Proteomes" id="UP000585474"/>
    </source>
</evidence>
<dbReference type="InterPro" id="IPR036322">
    <property type="entry name" value="WD40_repeat_dom_sf"/>
</dbReference>
<dbReference type="GO" id="GO:0030126">
    <property type="term" value="C:COPI vesicle coat"/>
    <property type="evidence" value="ECO:0007669"/>
    <property type="project" value="TreeGrafter"/>
</dbReference>
<evidence type="ECO:0000256" key="16">
    <source>
        <dbReference type="PROSITE-ProRule" id="PRU00221"/>
    </source>
</evidence>
<evidence type="ECO:0000256" key="17">
    <source>
        <dbReference type="SAM" id="MobiDB-lite"/>
    </source>
</evidence>
<comment type="function">
    <text evidence="14">The coatomer is a cytosolic protein complex that binds to dilysine motifs and reversibly associates with Golgi non-clathrin-coated vesicles, which further mediate biosynthetic protein transport from the ER, via the Golgi up to the trans Golgi network. Coatomer complex is required for budding from Golgi membranes, and is essential for the retrograde Golgi-to-ER transport of dilysine-tagged proteins.</text>
</comment>
<evidence type="ECO:0000256" key="15">
    <source>
        <dbReference type="ARBA" id="ARBA00032920"/>
    </source>
</evidence>
<dbReference type="SMART" id="SM00320">
    <property type="entry name" value="WD40"/>
    <property type="match status" value="10"/>
</dbReference>
<dbReference type="Gene3D" id="1.25.40.470">
    <property type="match status" value="1"/>
</dbReference>
<gene>
    <name evidence="20" type="ORF">Acr_19g0009320</name>
</gene>
<protein>
    <recommendedName>
        <fullName evidence="15">Beta'-coat protein</fullName>
    </recommendedName>
</protein>
<dbReference type="GO" id="GO:0006890">
    <property type="term" value="P:retrograde vesicle-mediated transport, Golgi to endoplasmic reticulum"/>
    <property type="evidence" value="ECO:0007669"/>
    <property type="project" value="TreeGrafter"/>
</dbReference>
<sequence length="1097" mass="123441">MEKTFHVTEAPVRSAKFVAREQWIISGADDKFIRVHNYDSYEKIKEVVAHKDYIRSIAVHPTLPYVLSSSDDTLIKLWDWEKDWACMRVFEGHSHYVMGVTFSPRDANIFASASLDCTVKMWDVGLPHPSFTLRAHSKGLNCVDFFTSGDKPCLVAGSDDYDAKVWDYQTRTCVQTLEGHKKNVSAVCVHPEFPIIVTGSEDGTIRVWHATTYRLESTLNSELGRVWAIGCIKGSPKIVIGCDEGTVMAKVSCSHHWDAVKLQTEGDQDSNECLILASLYSGTVGIWNYQSQVCNTYILLASFKLYVLIIPAVRSAKFIARKQWVVAVADDMFIRVYNYNTMDKVNVFEAHTDYIRCVAVHPTLPYVLSSSDDMLIKLWDWEKGWMCTQIFEGHSHYVMQVTFNPKDTNTFASASLDRTIKIWNLGSPDPNFTLDAHLKGVNCVDYFTGGDKPYLITGSDDHTAKVWDYQTKICVQTLEGHTHNVSAVCFHPELPIIITGSEDGTIRIWHATTYRLENTLNYGLERVWAIGHMKGSRKMVIGYDEGTIMVKIGREEPVASMDNSGKIIWARHNEIQTVNIKSVGADYEVNDGERLPLAVKELGTCDLYPQSLKHNPNGRFVVVCGDGEYIIYTALAWRNRSFGSALEIVWSSDGEYAVKERKEELIRRIDVNVKNLYWADSGDLVAIASATSFYMLKYNRDVVSTHLDSGRSVDEQGIEDAFELLYEINERVRTGIWVGDCFIYSNSSWRLNYCVGGEVTTMFHLDRPMYLLGYLANQSRVYLIDKEFNVIGYTLLLCLIEYKTLVMRGDLERANEILPSIPKEHHNSVARFLESREMIEDALEVATDPDYRFELAIQLGKLEVAKEIATGAHGESKWKQLGELAMSTGMLDMAEDCLKNAMDLSGLLLLYSSLGDAEGISKLASLAKEHGKKQCCLPLSIHVGNRIPEAALMARSYLPSKVSEIVASWRKDLNKVNSKAAESLADPEEYSNMFDDWNAALAVESKVAETRGTYPQAEEYVKYADRSPVNLAEAFRSMQIDEVEEWSGEEEEQEEAQDEGQEEAVVVDADSTDGAVFVNGNEADEEWGTNNEGNPSA</sequence>
<evidence type="ECO:0000256" key="12">
    <source>
        <dbReference type="ARBA" id="ARBA00023136"/>
    </source>
</evidence>
<keyword evidence="11" id="KW-0333">Golgi apparatus</keyword>
<feature type="repeat" description="WD" evidence="16">
    <location>
        <begin position="177"/>
        <end position="218"/>
    </location>
</feature>
<dbReference type="FunFam" id="2.130.10.10:FF:000008">
    <property type="entry name" value="Coatomer subunit beta"/>
    <property type="match status" value="1"/>
</dbReference>
<feature type="repeat" description="WD" evidence="16">
    <location>
        <begin position="478"/>
        <end position="519"/>
    </location>
</feature>
<feature type="repeat" description="WD" evidence="16">
    <location>
        <begin position="90"/>
        <end position="124"/>
    </location>
</feature>
<name>A0A7J0GB02_9ERIC</name>
<dbReference type="PANTHER" id="PTHR19876">
    <property type="entry name" value="COATOMER"/>
    <property type="match status" value="1"/>
</dbReference>
<evidence type="ECO:0000256" key="10">
    <source>
        <dbReference type="ARBA" id="ARBA00022927"/>
    </source>
</evidence>
<evidence type="ECO:0000256" key="13">
    <source>
        <dbReference type="ARBA" id="ARBA00023329"/>
    </source>
</evidence>
<evidence type="ECO:0000256" key="9">
    <source>
        <dbReference type="ARBA" id="ARBA00022892"/>
    </source>
</evidence>
<dbReference type="Pfam" id="PF23953">
    <property type="entry name" value="TPR_COPA_B"/>
    <property type="match status" value="1"/>
</dbReference>
<feature type="region of interest" description="Disordered" evidence="17">
    <location>
        <begin position="1046"/>
        <end position="1097"/>
    </location>
</feature>
<comment type="caution">
    <text evidence="20">The sequence shown here is derived from an EMBL/GenBank/DDBJ whole genome shotgun (WGS) entry which is preliminary data.</text>
</comment>